<dbReference type="PANTHER" id="PTHR35535">
    <property type="entry name" value="HEAT SHOCK PROTEIN HSLJ"/>
    <property type="match status" value="1"/>
</dbReference>
<evidence type="ECO:0000313" key="3">
    <source>
        <dbReference type="Proteomes" id="UP000293865"/>
    </source>
</evidence>
<dbReference type="PANTHER" id="PTHR35535:SF2">
    <property type="entry name" value="DUF306 DOMAIN-CONTAINING PROTEIN"/>
    <property type="match status" value="1"/>
</dbReference>
<dbReference type="EMBL" id="SDPN01000001">
    <property type="protein sequence ID" value="RXZ73222.1"/>
    <property type="molecule type" value="Genomic_DNA"/>
</dbReference>
<evidence type="ECO:0000313" key="2">
    <source>
        <dbReference type="EMBL" id="RXZ73222.1"/>
    </source>
</evidence>
<protein>
    <submittedName>
        <fullName evidence="2">META domain-containing protein</fullName>
    </submittedName>
</protein>
<gene>
    <name evidence="2" type="ORF">ESP51_00530</name>
</gene>
<feature type="domain" description="DUF306" evidence="1">
    <location>
        <begin position="74"/>
        <end position="151"/>
    </location>
</feature>
<organism evidence="2 3">
    <name type="scientific">Agromyces albus</name>
    <dbReference type="NCBI Taxonomy" id="205332"/>
    <lineage>
        <taxon>Bacteria</taxon>
        <taxon>Bacillati</taxon>
        <taxon>Actinomycetota</taxon>
        <taxon>Actinomycetes</taxon>
        <taxon>Micrococcales</taxon>
        <taxon>Microbacteriaceae</taxon>
        <taxon>Agromyces</taxon>
    </lineage>
</organism>
<accession>A0A4Q2L9F5</accession>
<comment type="caution">
    <text evidence="2">The sequence shown here is derived from an EMBL/GenBank/DDBJ whole genome shotgun (WGS) entry which is preliminary data.</text>
</comment>
<dbReference type="Proteomes" id="UP000293865">
    <property type="component" value="Unassembled WGS sequence"/>
</dbReference>
<dbReference type="InterPro" id="IPR053147">
    <property type="entry name" value="Hsp_HslJ-like"/>
</dbReference>
<feature type="domain" description="DUF306" evidence="1">
    <location>
        <begin position="181"/>
        <end position="231"/>
    </location>
</feature>
<dbReference type="InterPro" id="IPR005184">
    <property type="entry name" value="DUF306_Meta_HslJ"/>
</dbReference>
<proteinExistence type="predicted"/>
<evidence type="ECO:0000259" key="1">
    <source>
        <dbReference type="Pfam" id="PF03724"/>
    </source>
</evidence>
<dbReference type="AlphaFoldDB" id="A0A4Q2L9F5"/>
<dbReference type="Pfam" id="PF03724">
    <property type="entry name" value="META"/>
    <property type="match status" value="2"/>
</dbReference>
<keyword evidence="3" id="KW-1185">Reference proteome</keyword>
<dbReference type="InterPro" id="IPR038670">
    <property type="entry name" value="HslJ-like_sf"/>
</dbReference>
<dbReference type="Gene3D" id="2.40.128.270">
    <property type="match status" value="2"/>
</dbReference>
<reference evidence="2 3" key="1">
    <citation type="submission" date="2019-01" db="EMBL/GenBank/DDBJ databases">
        <title>Agromyces.</title>
        <authorList>
            <person name="Li J."/>
        </authorList>
    </citation>
    <scope>NUCLEOTIDE SEQUENCE [LARGE SCALE GENOMIC DNA]</scope>
    <source>
        <strain evidence="2 3">DSM 15934</strain>
    </source>
</reference>
<name>A0A4Q2L9F5_9MICO</name>
<dbReference type="OrthoDB" id="4990393at2"/>
<sequence length="266" mass="27501">METTMRSMTRAYDHDTARTATRSALIGALVLAATALLAGCAGATAGGAPVAEASDAVGAWGNPTGMTTGWVIEPSLNLAADGTLTGSDSCNRLHGSWSDDDGTIAFHDVVSPGMVCSPESPESFDTWLSGLASGTVDGDVLTILDVDGTEIGTLDRASDVDPATVPSGDAEAFFGTWGTADTEGEPSIVISADGTYNGSDGCNFFNGLWWIEADTLDFGFHSLTERGCLPGIDDWLNQHATATVDGDTITFFDRAGSEIGTLTRSE</sequence>